<dbReference type="InterPro" id="IPR013321">
    <property type="entry name" value="Arc_rbn_hlx_hlx"/>
</dbReference>
<gene>
    <name evidence="2" type="ORF">A6J80_11205</name>
</gene>
<evidence type="ECO:0000313" key="3">
    <source>
        <dbReference type="Proteomes" id="UP000191257"/>
    </source>
</evidence>
<dbReference type="Proteomes" id="UP000191257">
    <property type="component" value="Chromosome"/>
</dbReference>
<dbReference type="KEGG" id="pye:A6J80_11205"/>
<dbReference type="GO" id="GO:0006355">
    <property type="term" value="P:regulation of DNA-templated transcription"/>
    <property type="evidence" value="ECO:0007669"/>
    <property type="project" value="InterPro"/>
</dbReference>
<proteinExistence type="predicted"/>
<reference evidence="2" key="1">
    <citation type="submission" date="2017-12" db="EMBL/GenBank/DDBJ databases">
        <title>FDA dAtabase for Regulatory Grade micrObial Sequences (FDA-ARGOS): Supporting development and validation of Infectious Disease Dx tests.</title>
        <authorList>
            <person name="Campos J."/>
            <person name="Goldberg B."/>
            <person name="Tallon L."/>
            <person name="Sadzewicz L."/>
            <person name="Sengamalay N."/>
            <person name="Ott S."/>
            <person name="Godinez A."/>
            <person name="Nagaraj S."/>
            <person name="Vyas G."/>
            <person name="Aluvathingal J."/>
            <person name="Nadendla S."/>
            <person name="Geyer C."/>
            <person name="Nandy P."/>
            <person name="Hobson J."/>
            <person name="Sichtig H."/>
        </authorList>
    </citation>
    <scope>NUCLEOTIDE SEQUENCE</scope>
    <source>
        <strain evidence="2">FDAARGOS_252</strain>
    </source>
</reference>
<feature type="region of interest" description="Disordered" evidence="1">
    <location>
        <begin position="1"/>
        <end position="25"/>
    </location>
</feature>
<dbReference type="Gene3D" id="1.10.1220.10">
    <property type="entry name" value="Met repressor-like"/>
    <property type="match status" value="1"/>
</dbReference>
<dbReference type="Pfam" id="PF21983">
    <property type="entry name" value="NikA-like"/>
    <property type="match status" value="1"/>
</dbReference>
<dbReference type="AlphaFoldDB" id="A0A1V0GSR2"/>
<dbReference type="RefSeq" id="WP_080621557.1">
    <property type="nucleotide sequence ID" value="NZ_CAWMZI010000001.1"/>
</dbReference>
<keyword evidence="3" id="KW-1185">Reference proteome</keyword>
<organism evidence="2 3">
    <name type="scientific">Paracoccus yeei</name>
    <dbReference type="NCBI Taxonomy" id="147645"/>
    <lineage>
        <taxon>Bacteria</taxon>
        <taxon>Pseudomonadati</taxon>
        <taxon>Pseudomonadota</taxon>
        <taxon>Alphaproteobacteria</taxon>
        <taxon>Rhodobacterales</taxon>
        <taxon>Paracoccaceae</taxon>
        <taxon>Paracoccus</taxon>
    </lineage>
</organism>
<dbReference type="InterPro" id="IPR053842">
    <property type="entry name" value="NikA-like"/>
</dbReference>
<dbReference type="EMBL" id="CP020442">
    <property type="protein sequence ID" value="ARC36871.1"/>
    <property type="molecule type" value="Genomic_DNA"/>
</dbReference>
<protein>
    <submittedName>
        <fullName evidence="2">Plasmid mobilization relaxosome protein MobC</fullName>
    </submittedName>
</protein>
<evidence type="ECO:0000256" key="1">
    <source>
        <dbReference type="SAM" id="MobiDB-lite"/>
    </source>
</evidence>
<accession>A0A1V0GSR2</accession>
<dbReference type="InterPro" id="IPR010985">
    <property type="entry name" value="Ribbon_hlx_hlx"/>
</dbReference>
<name>A0A1V0GSR2_9RHOB</name>
<dbReference type="SUPFAM" id="SSF47598">
    <property type="entry name" value="Ribbon-helix-helix"/>
    <property type="match status" value="1"/>
</dbReference>
<sequence>MPDDTSRPGTTKVSRASPKFGVRMPPETRTLLNRKANAAGLSESALIRALIEDAPIVSAAEQTARQQTNAQLARIGNNLNQLARHANSWRGNADAAFLAAEVAAIRAELRAIFDPKAETGKGGC</sequence>
<evidence type="ECO:0000313" key="2">
    <source>
        <dbReference type="EMBL" id="ARC36871.1"/>
    </source>
</evidence>